<dbReference type="AlphaFoldDB" id="A0A086ZHT7"/>
<accession>A0A086ZHT7</accession>
<dbReference type="PROSITE" id="PS51278">
    <property type="entry name" value="GATASE_TYPE_2"/>
    <property type="match status" value="1"/>
</dbReference>
<evidence type="ECO:0000259" key="1">
    <source>
        <dbReference type="PROSITE" id="PS51278"/>
    </source>
</evidence>
<sequence length="346" mass="36595">MCRLLGYSISAARLSLRQVLGPAATSDFRRLSEIHRDGWGVALGGCQGGLDSVGQPGDQRLYHTTMAAYSDPEFNTLADVPAEVALWHLRWGSPGIPGIMENVQPFTYDDMTFIHNGHIASSTGVNILDDPTFEVDRRTVVAISPHSDSAVVFAVIAGFVSAGLPLDEAVRRAVAKLRRSYPNASYNCIVCDSDRFVALHATSGAPTLGEIVNSYADYGWGGQADDYGDMWYRATGPVESGHRWDTGSPASDTFETADDFTAPFGRTQNATDNAHGMGTAGGVEVGGCAVGAEGAVEGDAAVEGARGVVVASSGFQHPQSEGWKALPNNHMIVSALATGDFRIRGL</sequence>
<evidence type="ECO:0000313" key="3">
    <source>
        <dbReference type="Proteomes" id="UP000029096"/>
    </source>
</evidence>
<dbReference type="Proteomes" id="UP000029096">
    <property type="component" value="Unassembled WGS sequence"/>
</dbReference>
<keyword evidence="3" id="KW-1185">Reference proteome</keyword>
<name>A0A086ZHT7_9BIFI</name>
<evidence type="ECO:0000313" key="2">
    <source>
        <dbReference type="EMBL" id="KFI46087.1"/>
    </source>
</evidence>
<gene>
    <name evidence="2" type="ORF">BBOH_0895</name>
</gene>
<keyword evidence="2" id="KW-0808">Transferase</keyword>
<dbReference type="GO" id="GO:0016740">
    <property type="term" value="F:transferase activity"/>
    <property type="evidence" value="ECO:0007669"/>
    <property type="project" value="UniProtKB-KW"/>
</dbReference>
<dbReference type="EMBL" id="JGYP01000002">
    <property type="protein sequence ID" value="KFI46087.1"/>
    <property type="molecule type" value="Genomic_DNA"/>
</dbReference>
<dbReference type="STRING" id="1437606.BBOH_0895"/>
<dbReference type="Gene3D" id="3.60.20.10">
    <property type="entry name" value="Glutamine Phosphoribosylpyrophosphate, subunit 1, domain 1"/>
    <property type="match status" value="1"/>
</dbReference>
<feature type="domain" description="Glutamine amidotransferase type-2" evidence="1">
    <location>
        <begin position="2"/>
        <end position="346"/>
    </location>
</feature>
<protein>
    <submittedName>
        <fullName evidence="2">Putative glutamine amidotransferase</fullName>
    </submittedName>
</protein>
<reference evidence="2 3" key="1">
    <citation type="submission" date="2014-03" db="EMBL/GenBank/DDBJ databases">
        <title>Genomics of Bifidobacteria.</title>
        <authorList>
            <person name="Ventura M."/>
            <person name="Milani C."/>
            <person name="Lugli G.A."/>
        </authorList>
    </citation>
    <scope>NUCLEOTIDE SEQUENCE [LARGE SCALE GENOMIC DNA]</scope>
    <source>
        <strain evidence="2 3">DSM 22767</strain>
    </source>
</reference>
<dbReference type="SUPFAM" id="SSF56235">
    <property type="entry name" value="N-terminal nucleophile aminohydrolases (Ntn hydrolases)"/>
    <property type="match status" value="1"/>
</dbReference>
<comment type="caution">
    <text evidence="2">The sequence shown here is derived from an EMBL/GenBank/DDBJ whole genome shotgun (WGS) entry which is preliminary data.</text>
</comment>
<keyword evidence="2" id="KW-0315">Glutamine amidotransferase</keyword>
<dbReference type="InterPro" id="IPR029055">
    <property type="entry name" value="Ntn_hydrolases_N"/>
</dbReference>
<dbReference type="eggNOG" id="COG0121">
    <property type="taxonomic scope" value="Bacteria"/>
</dbReference>
<organism evidence="2 3">
    <name type="scientific">Bifidobacterium bohemicum DSM 22767</name>
    <dbReference type="NCBI Taxonomy" id="1437606"/>
    <lineage>
        <taxon>Bacteria</taxon>
        <taxon>Bacillati</taxon>
        <taxon>Actinomycetota</taxon>
        <taxon>Actinomycetes</taxon>
        <taxon>Bifidobacteriales</taxon>
        <taxon>Bifidobacteriaceae</taxon>
        <taxon>Bifidobacterium</taxon>
    </lineage>
</organism>
<proteinExistence type="predicted"/>
<dbReference type="InterPro" id="IPR017932">
    <property type="entry name" value="GATase_2_dom"/>
</dbReference>